<name>A0AAV7VHN8_PLEWA</name>
<accession>A0AAV7VHN8</accession>
<dbReference type="Proteomes" id="UP001066276">
    <property type="component" value="Chromosome 2_1"/>
</dbReference>
<reference evidence="2" key="1">
    <citation type="journal article" date="2022" name="bioRxiv">
        <title>Sequencing and chromosome-scale assembly of the giantPleurodeles waltlgenome.</title>
        <authorList>
            <person name="Brown T."/>
            <person name="Elewa A."/>
            <person name="Iarovenko S."/>
            <person name="Subramanian E."/>
            <person name="Araus A.J."/>
            <person name="Petzold A."/>
            <person name="Susuki M."/>
            <person name="Suzuki K.-i.T."/>
            <person name="Hayashi T."/>
            <person name="Toyoda A."/>
            <person name="Oliveira C."/>
            <person name="Osipova E."/>
            <person name="Leigh N.D."/>
            <person name="Simon A."/>
            <person name="Yun M.H."/>
        </authorList>
    </citation>
    <scope>NUCLEOTIDE SEQUENCE</scope>
    <source>
        <strain evidence="2">20211129_DDA</strain>
        <tissue evidence="2">Liver</tissue>
    </source>
</reference>
<protein>
    <submittedName>
        <fullName evidence="2">Uncharacterized protein</fullName>
    </submittedName>
</protein>
<comment type="caution">
    <text evidence="2">The sequence shown here is derived from an EMBL/GenBank/DDBJ whole genome shotgun (WGS) entry which is preliminary data.</text>
</comment>
<dbReference type="AlphaFoldDB" id="A0AAV7VHN8"/>
<sequence>MQSGRVKWRPCRNAILKSECERKAERPRYGEKRSECEERDRSLCRPWNNGPSERCGGGQGKRLQGGLGPNGNPRGDWQRCWRTRGPRFRSLHQREEKRIRLAGPG</sequence>
<feature type="region of interest" description="Disordered" evidence="1">
    <location>
        <begin position="53"/>
        <end position="79"/>
    </location>
</feature>
<organism evidence="2 3">
    <name type="scientific">Pleurodeles waltl</name>
    <name type="common">Iberian ribbed newt</name>
    <dbReference type="NCBI Taxonomy" id="8319"/>
    <lineage>
        <taxon>Eukaryota</taxon>
        <taxon>Metazoa</taxon>
        <taxon>Chordata</taxon>
        <taxon>Craniata</taxon>
        <taxon>Vertebrata</taxon>
        <taxon>Euteleostomi</taxon>
        <taxon>Amphibia</taxon>
        <taxon>Batrachia</taxon>
        <taxon>Caudata</taxon>
        <taxon>Salamandroidea</taxon>
        <taxon>Salamandridae</taxon>
        <taxon>Pleurodelinae</taxon>
        <taxon>Pleurodeles</taxon>
    </lineage>
</organism>
<evidence type="ECO:0000313" key="2">
    <source>
        <dbReference type="EMBL" id="KAJ1199539.1"/>
    </source>
</evidence>
<evidence type="ECO:0000256" key="1">
    <source>
        <dbReference type="SAM" id="MobiDB-lite"/>
    </source>
</evidence>
<gene>
    <name evidence="2" type="ORF">NDU88_003373</name>
</gene>
<proteinExistence type="predicted"/>
<keyword evidence="3" id="KW-1185">Reference proteome</keyword>
<feature type="compositionally biased region" description="Gly residues" evidence="1">
    <location>
        <begin position="55"/>
        <end position="69"/>
    </location>
</feature>
<dbReference type="EMBL" id="JANPWB010000003">
    <property type="protein sequence ID" value="KAJ1199539.1"/>
    <property type="molecule type" value="Genomic_DNA"/>
</dbReference>
<evidence type="ECO:0000313" key="3">
    <source>
        <dbReference type="Proteomes" id="UP001066276"/>
    </source>
</evidence>